<dbReference type="CDD" id="cd16914">
    <property type="entry name" value="EcfT"/>
    <property type="match status" value="1"/>
</dbReference>
<gene>
    <name evidence="7" type="ORF">CYJ22_01295</name>
</gene>
<keyword evidence="2" id="KW-1003">Cell membrane</keyword>
<evidence type="ECO:0000256" key="5">
    <source>
        <dbReference type="ARBA" id="ARBA00023136"/>
    </source>
</evidence>
<keyword evidence="4 6" id="KW-1133">Transmembrane helix</keyword>
<feature type="transmembrane region" description="Helical" evidence="6">
    <location>
        <begin position="68"/>
        <end position="87"/>
    </location>
</feature>
<name>A0A2I1I201_9ACTO</name>
<dbReference type="RefSeq" id="WP_034464771.1">
    <property type="nucleotide sequence ID" value="NZ_JANGDX010000037.1"/>
</dbReference>
<evidence type="ECO:0000313" key="8">
    <source>
        <dbReference type="Proteomes" id="UP000234198"/>
    </source>
</evidence>
<protein>
    <submittedName>
        <fullName evidence="7">Energy-coupling factor transporter transmembrane protein EcfT</fullName>
    </submittedName>
</protein>
<keyword evidence="3 6" id="KW-0812">Transmembrane</keyword>
<accession>A0A2I1I201</accession>
<proteinExistence type="predicted"/>
<evidence type="ECO:0000256" key="1">
    <source>
        <dbReference type="ARBA" id="ARBA00004141"/>
    </source>
</evidence>
<dbReference type="InterPro" id="IPR051611">
    <property type="entry name" value="ECF_transporter_component"/>
</dbReference>
<organism evidence="7 8">
    <name type="scientific">Schaalia odontolytica</name>
    <dbReference type="NCBI Taxonomy" id="1660"/>
    <lineage>
        <taxon>Bacteria</taxon>
        <taxon>Bacillati</taxon>
        <taxon>Actinomycetota</taxon>
        <taxon>Actinomycetes</taxon>
        <taxon>Actinomycetales</taxon>
        <taxon>Actinomycetaceae</taxon>
        <taxon>Schaalia</taxon>
    </lineage>
</organism>
<feature type="transmembrane region" description="Helical" evidence="6">
    <location>
        <begin position="24"/>
        <end position="56"/>
    </location>
</feature>
<keyword evidence="5 6" id="KW-0472">Membrane</keyword>
<comment type="subcellular location">
    <subcellularLocation>
        <location evidence="1">Membrane</location>
        <topology evidence="1">Multi-pass membrane protein</topology>
    </subcellularLocation>
</comment>
<comment type="caution">
    <text evidence="7">The sequence shown here is derived from an EMBL/GenBank/DDBJ whole genome shotgun (WGS) entry which is preliminary data.</text>
</comment>
<evidence type="ECO:0000256" key="4">
    <source>
        <dbReference type="ARBA" id="ARBA00022989"/>
    </source>
</evidence>
<evidence type="ECO:0000313" key="7">
    <source>
        <dbReference type="EMBL" id="PKY65152.1"/>
    </source>
</evidence>
<evidence type="ECO:0000256" key="3">
    <source>
        <dbReference type="ARBA" id="ARBA00022692"/>
    </source>
</evidence>
<dbReference type="Pfam" id="PF02361">
    <property type="entry name" value="CbiQ"/>
    <property type="match status" value="1"/>
</dbReference>
<feature type="transmembrane region" description="Helical" evidence="6">
    <location>
        <begin position="236"/>
        <end position="256"/>
    </location>
</feature>
<dbReference type="InterPro" id="IPR003339">
    <property type="entry name" value="ABC/ECF_trnsptr_transmembrane"/>
</dbReference>
<evidence type="ECO:0000256" key="6">
    <source>
        <dbReference type="SAM" id="Phobius"/>
    </source>
</evidence>
<feature type="transmembrane region" description="Helical" evidence="6">
    <location>
        <begin position="99"/>
        <end position="124"/>
    </location>
</feature>
<reference evidence="7 8" key="1">
    <citation type="submission" date="2017-12" db="EMBL/GenBank/DDBJ databases">
        <title>Phylogenetic diversity of female urinary microbiome.</title>
        <authorList>
            <person name="Thomas-White K."/>
            <person name="Wolfe A.J."/>
        </authorList>
    </citation>
    <scope>NUCLEOTIDE SEQUENCE [LARGE SCALE GENOMIC DNA]</scope>
    <source>
        <strain evidence="7 8">UMB0018</strain>
    </source>
</reference>
<dbReference type="Proteomes" id="UP000234198">
    <property type="component" value="Unassembled WGS sequence"/>
</dbReference>
<dbReference type="PANTHER" id="PTHR34857">
    <property type="entry name" value="SLL0384 PROTEIN"/>
    <property type="match status" value="1"/>
</dbReference>
<dbReference type="GO" id="GO:0005886">
    <property type="term" value="C:plasma membrane"/>
    <property type="evidence" value="ECO:0007669"/>
    <property type="project" value="UniProtKB-ARBA"/>
</dbReference>
<evidence type="ECO:0000256" key="2">
    <source>
        <dbReference type="ARBA" id="ARBA00022475"/>
    </source>
</evidence>
<sequence length="258" mass="26977">MPEISLAEAAPGEATSKLDPRTKLLALLVLNALVMRASPTSTLLAVQLLAVVALAWEAGGRAAVRTGLGCLVCDALSLGSPLLVAWLEGMGSPRGVVLVIGTCSAIAFWFARFFAGFGLALYVYRTTRIGQMKAALRAVHLPRVFVDALAVAFRVIPTVGSEAVAIREAMEMRGVDLGVRGVLRHPLVIAERFLVPLLSSIARVADDLAASSVIRGLGGPTRPTSLTRLRASVWDAVALVCVAGVIAIEVSAHLGVLP</sequence>
<dbReference type="PANTHER" id="PTHR34857:SF2">
    <property type="entry name" value="SLL0384 PROTEIN"/>
    <property type="match status" value="1"/>
</dbReference>
<dbReference type="EMBL" id="PKKM01000002">
    <property type="protein sequence ID" value="PKY65152.1"/>
    <property type="molecule type" value="Genomic_DNA"/>
</dbReference>
<dbReference type="AlphaFoldDB" id="A0A2I1I201"/>